<dbReference type="KEGG" id="sind:110011582"/>
<keyword evidence="1" id="KW-1185">Reference proteome</keyword>
<name>A0A8M8ULE9_SESIN</name>
<dbReference type="RefSeq" id="XP_020547598.1">
    <property type="nucleotide sequence ID" value="XM_020691939.1"/>
</dbReference>
<dbReference type="Proteomes" id="UP000504604">
    <property type="component" value="Linkage group LG2"/>
</dbReference>
<dbReference type="AlphaFoldDB" id="A0A8M8ULE9"/>
<organism evidence="1 2">
    <name type="scientific">Sesamum indicum</name>
    <name type="common">Oriental sesame</name>
    <name type="synonym">Sesamum orientale</name>
    <dbReference type="NCBI Taxonomy" id="4182"/>
    <lineage>
        <taxon>Eukaryota</taxon>
        <taxon>Viridiplantae</taxon>
        <taxon>Streptophyta</taxon>
        <taxon>Embryophyta</taxon>
        <taxon>Tracheophyta</taxon>
        <taxon>Spermatophyta</taxon>
        <taxon>Magnoliopsida</taxon>
        <taxon>eudicotyledons</taxon>
        <taxon>Gunneridae</taxon>
        <taxon>Pentapetalae</taxon>
        <taxon>asterids</taxon>
        <taxon>lamiids</taxon>
        <taxon>Lamiales</taxon>
        <taxon>Pedaliaceae</taxon>
        <taxon>Sesamum</taxon>
    </lineage>
</organism>
<reference evidence="2" key="1">
    <citation type="submission" date="2025-08" db="UniProtKB">
        <authorList>
            <consortium name="RefSeq"/>
        </authorList>
    </citation>
    <scope>IDENTIFICATION</scope>
</reference>
<proteinExistence type="predicted"/>
<dbReference type="PANTHER" id="PTHR34222:SF99">
    <property type="entry name" value="PROTEIN, PUTATIVE-RELATED"/>
    <property type="match status" value="1"/>
</dbReference>
<evidence type="ECO:0000313" key="1">
    <source>
        <dbReference type="Proteomes" id="UP000504604"/>
    </source>
</evidence>
<accession>A0A8M8ULE9</accession>
<dbReference type="OrthoDB" id="1274219at2759"/>
<gene>
    <name evidence="2" type="primary">LOC110011582</name>
</gene>
<evidence type="ECO:0000313" key="2">
    <source>
        <dbReference type="RefSeq" id="XP_020547598.1"/>
    </source>
</evidence>
<protein>
    <submittedName>
        <fullName evidence="2">Uncharacterized protein LOC110011582</fullName>
    </submittedName>
</protein>
<sequence>MILYGDNLDLELYIQGHRGGLHVYEVLRNLWIDLEQGYGECNGPQLYQIQRQIYSMTQGHLPLSSYFTNMKRLWDKMAELKPTPQCTCSGCTCGAWKAVKDLAAFTQLMQFLMGLNDVFEIVLHQLLVMEPVPSINKAYSII</sequence>
<dbReference type="GeneID" id="110011582"/>
<dbReference type="PANTHER" id="PTHR34222">
    <property type="entry name" value="GAG_PRE-INTEGRS DOMAIN-CONTAINING PROTEIN"/>
    <property type="match status" value="1"/>
</dbReference>